<organism evidence="1 2">
    <name type="scientific">Lacimicrobium alkaliphilum</name>
    <dbReference type="NCBI Taxonomy" id="1526571"/>
    <lineage>
        <taxon>Bacteria</taxon>
        <taxon>Pseudomonadati</taxon>
        <taxon>Pseudomonadota</taxon>
        <taxon>Gammaproteobacteria</taxon>
        <taxon>Alteromonadales</taxon>
        <taxon>Alteromonadaceae</taxon>
        <taxon>Lacimicrobium</taxon>
    </lineage>
</organism>
<reference evidence="2" key="1">
    <citation type="journal article" date="2019" name="Int. J. Syst. Evol. Microbiol.">
        <title>The Global Catalogue of Microorganisms (GCM) 10K type strain sequencing project: providing services to taxonomists for standard genome sequencing and annotation.</title>
        <authorList>
            <consortium name="The Broad Institute Genomics Platform"/>
            <consortium name="The Broad Institute Genome Sequencing Center for Infectious Disease"/>
            <person name="Wu L."/>
            <person name="Ma J."/>
        </authorList>
    </citation>
    <scope>NUCLEOTIDE SEQUENCE [LARGE SCALE GENOMIC DNA]</scope>
    <source>
        <strain evidence="2">CGMCC 1.12923</strain>
    </source>
</reference>
<protein>
    <recommendedName>
        <fullName evidence="3">Peptidase M61 catalytic domain-containing protein</fullName>
    </recommendedName>
</protein>
<gene>
    <name evidence="1" type="ORF">GCM10011357_32440</name>
</gene>
<accession>A0ABQ1RLY6</accession>
<sequence>MLQGDEHPQTYVIKGAQRFTSEHQQKLNQWLDHGVIQTKRVFGTYPFTMELHLHPRQGRQPVPWANTWRAGAQSVHLYVDSRFSLEHFTRDWTLYHELSHLALPYLGSNNAWFAEGFASFMQYQVMHQQFSQTAAREILPVLE</sequence>
<name>A0ABQ1RLY6_9ALTE</name>
<comment type="caution">
    <text evidence="1">The sequence shown here is derived from an EMBL/GenBank/DDBJ whole genome shotgun (WGS) entry which is preliminary data.</text>
</comment>
<dbReference type="Proteomes" id="UP000614272">
    <property type="component" value="Unassembled WGS sequence"/>
</dbReference>
<dbReference type="EMBL" id="BMGJ01000016">
    <property type="protein sequence ID" value="GGD74968.1"/>
    <property type="molecule type" value="Genomic_DNA"/>
</dbReference>
<evidence type="ECO:0000313" key="2">
    <source>
        <dbReference type="Proteomes" id="UP000614272"/>
    </source>
</evidence>
<keyword evidence="2" id="KW-1185">Reference proteome</keyword>
<evidence type="ECO:0000313" key="1">
    <source>
        <dbReference type="EMBL" id="GGD74968.1"/>
    </source>
</evidence>
<evidence type="ECO:0008006" key="3">
    <source>
        <dbReference type="Google" id="ProtNLM"/>
    </source>
</evidence>
<proteinExistence type="predicted"/>